<sequence length="404" mass="42252">MFTTTPAKAPKKGGATPAKTPDAQKTVEALDHQEALSVSIAAGVRARNPGAPSGADDEAALLRSLVAVGVDGDRVTADGVRALVVALPSEDARAKAWARRARPRGGDARRRSSRGPRPSPSPSTPGAGPTSSATSAPPRPARTRPASSPRPRGAAARLSRRRLALREDKQLRASLHSALALGNRLNRGTRRGNAAAVSLVQLERLDHTRGAGGRTPFDLLAVVLEGDASERGADGALDAAAIDAALRAIVPVLTEGAARAGAEINRRFGTSRPNFKILELGHIEALAQPEKTFDVVRAAEKTLRELKHFAGACEADERLGPRGGSDADDLAVAAFARRMEAATAPADAALAKAKAAVARLRDEQGLLRDYVDEKDLPIPVILEAVAAFATKLVKARERAVDART</sequence>
<feature type="region of interest" description="Disordered" evidence="1">
    <location>
        <begin position="91"/>
        <end position="159"/>
    </location>
</feature>
<reference evidence="2 3" key="1">
    <citation type="submission" date="2024-03" db="EMBL/GenBank/DDBJ databases">
        <title>Aureococcus anophagefferens CCMP1851 and Kratosvirus quantuckense: Draft genome of a second virus-susceptible host strain in the model system.</title>
        <authorList>
            <person name="Chase E."/>
            <person name="Truchon A.R."/>
            <person name="Schepens W."/>
            <person name="Wilhelm S.W."/>
        </authorList>
    </citation>
    <scope>NUCLEOTIDE SEQUENCE [LARGE SCALE GENOMIC DNA]</scope>
    <source>
        <strain evidence="2 3">CCMP1851</strain>
    </source>
</reference>
<dbReference type="EMBL" id="JBBJCI010000348">
    <property type="protein sequence ID" value="KAK7234085.1"/>
    <property type="molecule type" value="Genomic_DNA"/>
</dbReference>
<feature type="compositionally biased region" description="Low complexity" evidence="1">
    <location>
        <begin position="143"/>
        <end position="157"/>
    </location>
</feature>
<feature type="compositionally biased region" description="Low complexity" evidence="1">
    <location>
        <begin position="1"/>
        <end position="21"/>
    </location>
</feature>
<dbReference type="InterPro" id="IPR042201">
    <property type="entry name" value="FH2_Formin_sf"/>
</dbReference>
<accession>A0ABR1FNJ4</accession>
<dbReference type="SUPFAM" id="SSF101447">
    <property type="entry name" value="Formin homology 2 domain (FH2 domain)"/>
    <property type="match status" value="1"/>
</dbReference>
<protein>
    <recommendedName>
        <fullName evidence="4">FH2 domain-containing protein</fullName>
    </recommendedName>
</protein>
<feature type="compositionally biased region" description="Low complexity" evidence="1">
    <location>
        <begin position="124"/>
        <end position="136"/>
    </location>
</feature>
<evidence type="ECO:0000256" key="1">
    <source>
        <dbReference type="SAM" id="MobiDB-lite"/>
    </source>
</evidence>
<comment type="caution">
    <text evidence="2">The sequence shown here is derived from an EMBL/GenBank/DDBJ whole genome shotgun (WGS) entry which is preliminary data.</text>
</comment>
<organism evidence="2 3">
    <name type="scientific">Aureococcus anophagefferens</name>
    <name type="common">Harmful bloom alga</name>
    <dbReference type="NCBI Taxonomy" id="44056"/>
    <lineage>
        <taxon>Eukaryota</taxon>
        <taxon>Sar</taxon>
        <taxon>Stramenopiles</taxon>
        <taxon>Ochrophyta</taxon>
        <taxon>Pelagophyceae</taxon>
        <taxon>Pelagomonadales</taxon>
        <taxon>Pelagomonadaceae</taxon>
        <taxon>Aureococcus</taxon>
    </lineage>
</organism>
<dbReference type="Gene3D" id="1.20.58.2220">
    <property type="entry name" value="Formin, FH2 domain"/>
    <property type="match status" value="1"/>
</dbReference>
<name>A0ABR1FNJ4_AURAN</name>
<proteinExistence type="predicted"/>
<evidence type="ECO:0008006" key="4">
    <source>
        <dbReference type="Google" id="ProtNLM"/>
    </source>
</evidence>
<dbReference type="Proteomes" id="UP001363151">
    <property type="component" value="Unassembled WGS sequence"/>
</dbReference>
<evidence type="ECO:0000313" key="3">
    <source>
        <dbReference type="Proteomes" id="UP001363151"/>
    </source>
</evidence>
<gene>
    <name evidence="2" type="ORF">SO694_00146069</name>
</gene>
<keyword evidence="3" id="KW-1185">Reference proteome</keyword>
<feature type="region of interest" description="Disordered" evidence="1">
    <location>
        <begin position="1"/>
        <end position="24"/>
    </location>
</feature>
<evidence type="ECO:0000313" key="2">
    <source>
        <dbReference type="EMBL" id="KAK7234085.1"/>
    </source>
</evidence>